<comment type="caution">
    <text evidence="3">The sequence shown here is derived from an EMBL/GenBank/DDBJ whole genome shotgun (WGS) entry which is preliminary data.</text>
</comment>
<dbReference type="InterPro" id="IPR002740">
    <property type="entry name" value="EVE_domain"/>
</dbReference>
<evidence type="ECO:0000313" key="3">
    <source>
        <dbReference type="EMBL" id="NUB42992.1"/>
    </source>
</evidence>
<organism evidence="3 4">
    <name type="scientific">Fertoeibacter niger</name>
    <dbReference type="NCBI Taxonomy" id="2656921"/>
    <lineage>
        <taxon>Bacteria</taxon>
        <taxon>Pseudomonadati</taxon>
        <taxon>Pseudomonadota</taxon>
        <taxon>Alphaproteobacteria</taxon>
        <taxon>Rhodobacterales</taxon>
        <taxon>Paracoccaceae</taxon>
        <taxon>Fertoeibacter</taxon>
    </lineage>
</organism>
<dbReference type="EMBL" id="WHUT02000001">
    <property type="protein sequence ID" value="NUB42992.1"/>
    <property type="molecule type" value="Genomic_DNA"/>
</dbReference>
<dbReference type="AlphaFoldDB" id="A0A8X8GYU8"/>
<proteinExistence type="predicted"/>
<evidence type="ECO:0000259" key="2">
    <source>
        <dbReference type="Pfam" id="PF10544"/>
    </source>
</evidence>
<feature type="domain" description="Bacteriophage T5 Orf172 DNA-binding" evidence="2">
    <location>
        <begin position="225"/>
        <end position="300"/>
    </location>
</feature>
<sequence length="325" mass="36623">MNQDEFKDRQIWLRAFYGFGPEEEGYYGFTHEPNRTTMLGKMRDGDLVLIYGAVDSLTQKDLQRQALGFLEISLETCVDQDRMSPDAIARRINHGLEERWTFGIKVRRAWRITNRVHVKTIAPNSYLGVHRFDRTLRGKLLEPEEQRRALSHHVKQVNVYGEEPIDTPDLASGTLDQVLSPSRGIPPVFGERSSELIDGDNHLYMMLFTGGADFLLGRSGDHVGQALVKVGRSNDPVRRLSEINAGFPERSVSKWTLANSQKFPDGQTAHALEDLLKAQFDKSFRSQGGEFFTGDVKAMEWAFQSLCISAMPRILGAPGKAKGLK</sequence>
<dbReference type="Proteomes" id="UP000484076">
    <property type="component" value="Unassembled WGS sequence"/>
</dbReference>
<accession>A0A8X8GYU8</accession>
<evidence type="ECO:0000313" key="4">
    <source>
        <dbReference type="Proteomes" id="UP000484076"/>
    </source>
</evidence>
<feature type="domain" description="EVE" evidence="1">
    <location>
        <begin position="22"/>
        <end position="125"/>
    </location>
</feature>
<gene>
    <name evidence="3" type="ORF">GEU84_001220</name>
</gene>
<dbReference type="RefSeq" id="WP_152823684.1">
    <property type="nucleotide sequence ID" value="NZ_WHUT02000001.1"/>
</dbReference>
<keyword evidence="4" id="KW-1185">Reference proteome</keyword>
<protein>
    <submittedName>
        <fullName evidence="3">EVE domain-containing protein</fullName>
    </submittedName>
</protein>
<dbReference type="Pfam" id="PF10544">
    <property type="entry name" value="T5orf172"/>
    <property type="match status" value="1"/>
</dbReference>
<name>A0A8X8GYU8_9RHOB</name>
<evidence type="ECO:0000259" key="1">
    <source>
        <dbReference type="Pfam" id="PF01878"/>
    </source>
</evidence>
<dbReference type="InterPro" id="IPR018306">
    <property type="entry name" value="Phage_T5_Orf172_DNA-bd"/>
</dbReference>
<reference evidence="3" key="1">
    <citation type="submission" date="2020-05" db="EMBL/GenBank/DDBJ databases">
        <title>Fertoebacter nigrum gen. nov., sp. nov., a new member of the family Rhodobacteraceae.</title>
        <authorList>
            <person name="Szuroczki S."/>
            <person name="Abbaszade G."/>
            <person name="Buni D."/>
            <person name="Schumann P."/>
            <person name="Toth E."/>
        </authorList>
    </citation>
    <scope>NUCLEOTIDE SEQUENCE</scope>
    <source>
        <strain evidence="3">RG-N-1a</strain>
    </source>
</reference>
<dbReference type="Pfam" id="PF01878">
    <property type="entry name" value="EVE"/>
    <property type="match status" value="1"/>
</dbReference>